<dbReference type="AlphaFoldDB" id="A0A4T0FIA9"/>
<dbReference type="Pfam" id="PF04051">
    <property type="entry name" value="TRAPP"/>
    <property type="match status" value="1"/>
</dbReference>
<keyword evidence="4 7" id="KW-0694">RNA-binding</keyword>
<dbReference type="InterPro" id="IPR000504">
    <property type="entry name" value="RRM_dom"/>
</dbReference>
<sequence length="455" mass="50438">MSKSSLNLNRNSVNERSSSSLSLERSAEVDGVLNELLTIELVGTLRASTEMQMRRDEQEMSEEAVEEELMSKLKGVGASIGRSVTERIRQGRGPFDSDLEVIKLLCKEIWTFLYGKQLDNLRTNHKYLCTQVGILQGCLSAFDLQSEISYDLNALPGCTFQYGQQMSASQEKLQSTSWADDVDETIAAPEPQIQTITSPDSDIITTIEVRTLPDGKRVQVTRKFRKVLKKSNVNHSVAERKNWPKFGLEKGKPAGPDRATTTVGENVVLKLSAGNKAAVDEPSEEQLMKERLKSKKIVCRLCKGDHFTTKCPYKSTLGDLDSAQDSTQTPDESNANQGTATAASTTGKYIPPSQRAGARASGAGPGAPSRDEYPTLRVTNVSEDTQEEDLKDLFKRFGRVQRVFIGRDRETRASKGFAFVSFEMRSDAEKALEKVNGMGYDNLILSVQWSQPRDK</sequence>
<dbReference type="HAMAP" id="MF_03006">
    <property type="entry name" value="eIF3g"/>
    <property type="match status" value="1"/>
</dbReference>
<organism evidence="10 11">
    <name type="scientific">Wallemia hederae</name>
    <dbReference type="NCBI Taxonomy" id="1540922"/>
    <lineage>
        <taxon>Eukaryota</taxon>
        <taxon>Fungi</taxon>
        <taxon>Dikarya</taxon>
        <taxon>Basidiomycota</taxon>
        <taxon>Wallemiomycotina</taxon>
        <taxon>Wallemiomycetes</taxon>
        <taxon>Wallemiales</taxon>
        <taxon>Wallemiaceae</taxon>
        <taxon>Wallemia</taxon>
    </lineage>
</organism>
<evidence type="ECO:0000256" key="5">
    <source>
        <dbReference type="ARBA" id="ARBA00022917"/>
    </source>
</evidence>
<comment type="similarity">
    <text evidence="6">Belongs to the eIF-3 subunit G family.</text>
</comment>
<dbReference type="GO" id="GO:0001732">
    <property type="term" value="P:formation of cytoplasmic translation initiation complex"/>
    <property type="evidence" value="ECO:0007669"/>
    <property type="project" value="UniProtKB-UniRule"/>
</dbReference>
<keyword evidence="5 6" id="KW-0648">Protein biosynthesis</keyword>
<dbReference type="InterPro" id="IPR034240">
    <property type="entry name" value="eIF3G_RRM"/>
</dbReference>
<dbReference type="InterPro" id="IPR035979">
    <property type="entry name" value="RBD_domain_sf"/>
</dbReference>
<dbReference type="GO" id="GO:0005852">
    <property type="term" value="C:eukaryotic translation initiation factor 3 complex"/>
    <property type="evidence" value="ECO:0007669"/>
    <property type="project" value="UniProtKB-UniRule"/>
</dbReference>
<dbReference type="Proteomes" id="UP000310189">
    <property type="component" value="Unassembled WGS sequence"/>
</dbReference>
<dbReference type="Pfam" id="PF00076">
    <property type="entry name" value="RRM_1"/>
    <property type="match status" value="1"/>
</dbReference>
<feature type="compositionally biased region" description="Low complexity" evidence="8">
    <location>
        <begin position="352"/>
        <end position="368"/>
    </location>
</feature>
<feature type="compositionally biased region" description="Polar residues" evidence="8">
    <location>
        <begin position="323"/>
        <end position="347"/>
    </location>
</feature>
<evidence type="ECO:0000256" key="3">
    <source>
        <dbReference type="ARBA" id="ARBA00022540"/>
    </source>
</evidence>
<keyword evidence="2 6" id="KW-0963">Cytoplasm</keyword>
<dbReference type="InterPro" id="IPR024096">
    <property type="entry name" value="NO_sig/Golgi_transp_ligand-bd"/>
</dbReference>
<evidence type="ECO:0000256" key="7">
    <source>
        <dbReference type="PROSITE-ProRule" id="PRU00176"/>
    </source>
</evidence>
<dbReference type="InterPro" id="IPR012677">
    <property type="entry name" value="Nucleotide-bd_a/b_plait_sf"/>
</dbReference>
<feature type="region of interest" description="Disordered" evidence="8">
    <location>
        <begin position="321"/>
        <end position="384"/>
    </location>
</feature>
<keyword evidence="11" id="KW-1185">Reference proteome</keyword>
<dbReference type="PROSITE" id="PS50102">
    <property type="entry name" value="RRM"/>
    <property type="match status" value="1"/>
</dbReference>
<dbReference type="SUPFAM" id="SSF111126">
    <property type="entry name" value="Ligand-binding domain in the NO signalling and Golgi transport"/>
    <property type="match status" value="1"/>
</dbReference>
<evidence type="ECO:0000313" key="10">
    <source>
        <dbReference type="EMBL" id="TIA88052.1"/>
    </source>
</evidence>
<feature type="region of interest" description="Disordered" evidence="8">
    <location>
        <begin position="1"/>
        <end position="20"/>
    </location>
</feature>
<evidence type="ECO:0000256" key="4">
    <source>
        <dbReference type="ARBA" id="ARBA00022884"/>
    </source>
</evidence>
<evidence type="ECO:0000313" key="11">
    <source>
        <dbReference type="Proteomes" id="UP000310189"/>
    </source>
</evidence>
<protein>
    <recommendedName>
        <fullName evidence="6">Eukaryotic translation initiation factor 3 subunit G</fullName>
        <shortName evidence="6">eIF3g</shortName>
    </recommendedName>
    <alternativeName>
        <fullName evidence="6">Eukaryotic translation initiation factor 3 RNA-binding subunit</fullName>
        <shortName evidence="6">eIF-3 RNA-binding subunit</shortName>
    </alternativeName>
    <alternativeName>
        <fullName evidence="6">Translation initiation factor eIF3 p33 subunit homolog</fullName>
        <shortName evidence="6">eIF3 p33 homolog</shortName>
    </alternativeName>
</protein>
<dbReference type="Gene3D" id="3.30.1380.20">
    <property type="entry name" value="Trafficking protein particle complex subunit 3"/>
    <property type="match status" value="1"/>
</dbReference>
<dbReference type="GO" id="GO:0003723">
    <property type="term" value="F:RNA binding"/>
    <property type="evidence" value="ECO:0007669"/>
    <property type="project" value="UniProtKB-UniRule"/>
</dbReference>
<proteinExistence type="inferred from homology"/>
<comment type="similarity">
    <text evidence="1">Belongs to the TRAPP small subunits family. BET3 subfamily.</text>
</comment>
<comment type="caution">
    <text evidence="10">The sequence shown here is derived from an EMBL/GenBank/DDBJ whole genome shotgun (WGS) entry which is preliminary data.</text>
</comment>
<dbReference type="GO" id="GO:0016282">
    <property type="term" value="C:eukaryotic 43S preinitiation complex"/>
    <property type="evidence" value="ECO:0007669"/>
    <property type="project" value="UniProtKB-UniRule"/>
</dbReference>
<dbReference type="OrthoDB" id="639027at2759"/>
<reference evidence="10 11" key="1">
    <citation type="submission" date="2019-03" db="EMBL/GenBank/DDBJ databases">
        <title>Sequencing 23 genomes of Wallemia ichthyophaga.</title>
        <authorList>
            <person name="Gostincar C."/>
        </authorList>
    </citation>
    <scope>NUCLEOTIDE SEQUENCE [LARGE SCALE GENOMIC DNA]</scope>
    <source>
        <strain evidence="10 11">EXF-5753</strain>
    </source>
</reference>
<evidence type="ECO:0000259" key="9">
    <source>
        <dbReference type="PROSITE" id="PS50102"/>
    </source>
</evidence>
<dbReference type="SUPFAM" id="SSF54928">
    <property type="entry name" value="RNA-binding domain, RBD"/>
    <property type="match status" value="1"/>
</dbReference>
<dbReference type="Pfam" id="PF12353">
    <property type="entry name" value="eIF3g"/>
    <property type="match status" value="1"/>
</dbReference>
<evidence type="ECO:0000256" key="6">
    <source>
        <dbReference type="HAMAP-Rule" id="MF_03006"/>
    </source>
</evidence>
<dbReference type="InterPro" id="IPR007194">
    <property type="entry name" value="TRAPP_component"/>
</dbReference>
<evidence type="ECO:0000256" key="2">
    <source>
        <dbReference type="ARBA" id="ARBA00022490"/>
    </source>
</evidence>
<dbReference type="InterPro" id="IPR024675">
    <property type="entry name" value="eIF3g_N"/>
</dbReference>
<dbReference type="CDD" id="cd12408">
    <property type="entry name" value="RRM_eIF3G_like"/>
    <property type="match status" value="1"/>
</dbReference>
<dbReference type="SMART" id="SM00360">
    <property type="entry name" value="RRM"/>
    <property type="match status" value="1"/>
</dbReference>
<dbReference type="InterPro" id="IPR037992">
    <property type="entry name" value="TRAPPC6/Trs33"/>
</dbReference>
<dbReference type="GO" id="GO:0033290">
    <property type="term" value="C:eukaryotic 48S preinitiation complex"/>
    <property type="evidence" value="ECO:0007669"/>
    <property type="project" value="UniProtKB-UniRule"/>
</dbReference>
<feature type="domain" description="RRM" evidence="9">
    <location>
        <begin position="374"/>
        <end position="452"/>
    </location>
</feature>
<dbReference type="Gene3D" id="3.30.70.330">
    <property type="match status" value="1"/>
</dbReference>
<dbReference type="GO" id="GO:0003743">
    <property type="term" value="F:translation initiation factor activity"/>
    <property type="evidence" value="ECO:0007669"/>
    <property type="project" value="UniProtKB-UniRule"/>
</dbReference>
<accession>A0A4T0FIA9</accession>
<gene>
    <name evidence="6" type="primary">TIF35</name>
    <name evidence="10" type="ORF">E3P99_02829</name>
</gene>
<comment type="subcellular location">
    <subcellularLocation>
        <location evidence="6">Cytoplasm</location>
    </subcellularLocation>
</comment>
<keyword evidence="3 6" id="KW-0396">Initiation factor</keyword>
<dbReference type="GO" id="GO:0048193">
    <property type="term" value="P:Golgi vesicle transport"/>
    <property type="evidence" value="ECO:0007669"/>
    <property type="project" value="InterPro"/>
</dbReference>
<dbReference type="InterPro" id="IPR017334">
    <property type="entry name" value="eIF3_g"/>
</dbReference>
<dbReference type="PANTHER" id="PTHR10352">
    <property type="entry name" value="EUKARYOTIC TRANSLATION INITIATION FACTOR 3 SUBUNIT G"/>
    <property type="match status" value="1"/>
</dbReference>
<dbReference type="CDD" id="cd12933">
    <property type="entry name" value="eIF3G"/>
    <property type="match status" value="1"/>
</dbReference>
<comment type="function">
    <text evidence="6">RNA-binding component of the eukaryotic translation initiation factor 3 (eIF-3) complex, which is involved in protein synthesis of a specialized repertoire of mRNAs and, together with other initiation factors, stimulates binding of mRNA and methionyl-tRNAi to the 40S ribosome. The eIF-3 complex specifically targets and initiates translation of a subset of mRNAs involved in cell proliferation. This subunit can bind 18S rRNA.</text>
</comment>
<name>A0A4T0FIA9_9BASI</name>
<evidence type="ECO:0000256" key="8">
    <source>
        <dbReference type="SAM" id="MobiDB-lite"/>
    </source>
</evidence>
<dbReference type="EMBL" id="SPNW01000043">
    <property type="protein sequence ID" value="TIA88052.1"/>
    <property type="molecule type" value="Genomic_DNA"/>
</dbReference>
<dbReference type="CDD" id="cd14944">
    <property type="entry name" value="TRAPPC6A_Trs33"/>
    <property type="match status" value="1"/>
</dbReference>
<evidence type="ECO:0000256" key="1">
    <source>
        <dbReference type="ARBA" id="ARBA00006218"/>
    </source>
</evidence>
<comment type="subunit">
    <text evidence="6">Component of the eukaryotic translation initiation factor 3 (eIF-3) complex.</text>
</comment>